<keyword evidence="5 7" id="KW-0472">Membrane</keyword>
<dbReference type="InterPro" id="IPR005899">
    <property type="entry name" value="Na_pump_deCOase"/>
</dbReference>
<feature type="region of interest" description="Disordered" evidence="6">
    <location>
        <begin position="116"/>
        <end position="136"/>
    </location>
</feature>
<dbReference type="Proteomes" id="UP000636755">
    <property type="component" value="Unassembled WGS sequence"/>
</dbReference>
<dbReference type="RefSeq" id="WP_022235414.1">
    <property type="nucleotide sequence ID" value="NZ_JACOPS010000001.1"/>
</dbReference>
<evidence type="ECO:0000256" key="2">
    <source>
        <dbReference type="ARBA" id="ARBA00022475"/>
    </source>
</evidence>
<evidence type="ECO:0000313" key="9">
    <source>
        <dbReference type="Proteomes" id="UP000636755"/>
    </source>
</evidence>
<dbReference type="EMBL" id="JACOPS010000001">
    <property type="protein sequence ID" value="MBC5727223.1"/>
    <property type="molecule type" value="Genomic_DNA"/>
</dbReference>
<keyword evidence="9" id="KW-1185">Reference proteome</keyword>
<evidence type="ECO:0000256" key="5">
    <source>
        <dbReference type="ARBA" id="ARBA00023136"/>
    </source>
</evidence>
<keyword evidence="3 7" id="KW-0812">Transmembrane</keyword>
<name>A0ABR7HI88_9FIRM</name>
<evidence type="ECO:0000256" key="1">
    <source>
        <dbReference type="ARBA" id="ARBA00004236"/>
    </source>
</evidence>
<comment type="subcellular location">
    <subcellularLocation>
        <location evidence="1">Cell membrane</location>
    </subcellularLocation>
</comment>
<comment type="caution">
    <text evidence="8">The sequence shown here is derived from an EMBL/GenBank/DDBJ whole genome shotgun (WGS) entry which is preliminary data.</text>
</comment>
<evidence type="ECO:0000256" key="3">
    <source>
        <dbReference type="ARBA" id="ARBA00022692"/>
    </source>
</evidence>
<feature type="region of interest" description="Disordered" evidence="6">
    <location>
        <begin position="60"/>
        <end position="88"/>
    </location>
</feature>
<gene>
    <name evidence="8" type="ORF">H8R91_01505</name>
</gene>
<keyword evidence="4 7" id="KW-1133">Transmembrane helix</keyword>
<keyword evidence="2" id="KW-1003">Cell membrane</keyword>
<evidence type="ECO:0000256" key="6">
    <source>
        <dbReference type="SAM" id="MobiDB-lite"/>
    </source>
</evidence>
<evidence type="ECO:0000256" key="7">
    <source>
        <dbReference type="SAM" id="Phobius"/>
    </source>
</evidence>
<sequence length="148" mass="15295">MNLSDVALAAQTAQKESLTLAEKGITSAKVVLTGFVVVFAMLILLIFIIKIYSAIVQKAQSAGSNSKKGKKNKDEKPAEKPAAAPAPVVTASAATDGISDEVVAVISAAVATMYGSSEKARIKSIKKSSDGGRSAWAKAGVLDNTRPF</sequence>
<organism evidence="8 9">
    <name type="scientific">Ruminococcus intestinalis</name>
    <dbReference type="NCBI Taxonomy" id="2763066"/>
    <lineage>
        <taxon>Bacteria</taxon>
        <taxon>Bacillati</taxon>
        <taxon>Bacillota</taxon>
        <taxon>Clostridia</taxon>
        <taxon>Eubacteriales</taxon>
        <taxon>Oscillospiraceae</taxon>
        <taxon>Ruminococcus</taxon>
    </lineage>
</organism>
<protein>
    <submittedName>
        <fullName evidence="8">OadG family protein</fullName>
    </submittedName>
</protein>
<evidence type="ECO:0000313" key="8">
    <source>
        <dbReference type="EMBL" id="MBC5727223.1"/>
    </source>
</evidence>
<proteinExistence type="predicted"/>
<accession>A0ABR7HI88</accession>
<evidence type="ECO:0000256" key="4">
    <source>
        <dbReference type="ARBA" id="ARBA00022989"/>
    </source>
</evidence>
<reference evidence="8 9" key="1">
    <citation type="submission" date="2020-08" db="EMBL/GenBank/DDBJ databases">
        <title>Genome public.</title>
        <authorList>
            <person name="Liu C."/>
            <person name="Sun Q."/>
        </authorList>
    </citation>
    <scope>NUCLEOTIDE SEQUENCE [LARGE SCALE GENOMIC DNA]</scope>
    <source>
        <strain evidence="8 9">NSJ-71</strain>
    </source>
</reference>
<feature type="transmembrane region" description="Helical" evidence="7">
    <location>
        <begin position="30"/>
        <end position="52"/>
    </location>
</feature>
<dbReference type="Pfam" id="PF04277">
    <property type="entry name" value="OAD_gamma"/>
    <property type="match status" value="1"/>
</dbReference>